<geneLocation type="plasmid" evidence="4 5">
    <name>p2</name>
</geneLocation>
<dbReference type="EMBL" id="AP013062">
    <property type="protein sequence ID" value="BAN28249.1"/>
    <property type="molecule type" value="Genomic_DNA"/>
</dbReference>
<evidence type="ECO:0000313" key="5">
    <source>
        <dbReference type="Proteomes" id="UP000013966"/>
    </source>
</evidence>
<dbReference type="InterPro" id="IPR011032">
    <property type="entry name" value="GroES-like_sf"/>
</dbReference>
<dbReference type="PANTHER" id="PTHR43981:SF2">
    <property type="entry name" value="ENOYL-[ACYL-CARRIER-PROTEIN] REDUCTASE, MITOCHONDRIAL"/>
    <property type="match status" value="1"/>
</dbReference>
<proteinExistence type="predicted"/>
<evidence type="ECO:0000259" key="3">
    <source>
        <dbReference type="Pfam" id="PF08240"/>
    </source>
</evidence>
<dbReference type="SUPFAM" id="SSF50129">
    <property type="entry name" value="GroES-like"/>
    <property type="match status" value="1"/>
</dbReference>
<dbReference type="PANTHER" id="PTHR43981">
    <property type="entry name" value="ENOYL-[ACYL-CARRIER-PROTEIN] REDUCTASE, MITOCHONDRIAL"/>
    <property type="match status" value="1"/>
</dbReference>
<feature type="domain" description="Alcohol dehydrogenase-like N-terminal" evidence="3">
    <location>
        <begin position="29"/>
        <end position="94"/>
    </location>
</feature>
<reference evidence="4 5" key="1">
    <citation type="journal article" date="2013" name="Genome Announc.">
        <title>Complete Genome Sequence of Burkholderia sp. Strain RPE64, Bacterial Symbiont of the Bean Bug Riptortus pedestris.</title>
        <authorList>
            <person name="Shibata T.F."/>
            <person name="Maeda T."/>
            <person name="Nikoh N."/>
            <person name="Yamaguchi K."/>
            <person name="Oshima K."/>
            <person name="Hattori M."/>
            <person name="Nishiyama T."/>
            <person name="Hasebe M."/>
            <person name="Fukatsu T."/>
            <person name="Kikuchi Y."/>
            <person name="Shigenobu S."/>
        </authorList>
    </citation>
    <scope>NUCLEOTIDE SEQUENCE [LARGE SCALE GENOMIC DNA]</scope>
    <source>
        <plasmid evidence="4 5">p2</plasmid>
    </source>
</reference>
<gene>
    <name evidence="4" type="ORF">BRPE64_ECDS00910</name>
</gene>
<dbReference type="InterPro" id="IPR013154">
    <property type="entry name" value="ADH-like_N"/>
</dbReference>
<name>R4WUP4_9BURK</name>
<evidence type="ECO:0000256" key="1">
    <source>
        <dbReference type="ARBA" id="ARBA00022857"/>
    </source>
</evidence>
<sequence>MKAIHLTAYGEPAEVVKLVDVPDVGAPAPDEIVIDVEAAPVEPSDLYMIAGVYGNLPSLPHALGIQGVGRVSAVGRDVKRLKEGDRVVTPPFAPSWVERLKTNAPYLRPLPNADVNQLAMIGCNPATAYLLLTEFVELNRGDWIICNAANSSVGRSIIPLAKARGVRTICVVRRPELIAEMKALGADVALVDGPDLPQRVAIESDKAPHRARTGWRRRLCNAEPARLSALVRHASDI</sequence>
<dbReference type="Gene3D" id="3.90.180.10">
    <property type="entry name" value="Medium-chain alcohol dehydrogenases, catalytic domain"/>
    <property type="match status" value="1"/>
</dbReference>
<evidence type="ECO:0000313" key="4">
    <source>
        <dbReference type="EMBL" id="BAN28249.1"/>
    </source>
</evidence>
<keyword evidence="5" id="KW-1185">Reference proteome</keyword>
<dbReference type="AlphaFoldDB" id="R4WUP4"/>
<keyword evidence="1" id="KW-0521">NADP</keyword>
<dbReference type="HOGENOM" id="CLU_026673_12_0_4"/>
<keyword evidence="2" id="KW-0560">Oxidoreductase</keyword>
<dbReference type="Pfam" id="PF08240">
    <property type="entry name" value="ADH_N"/>
    <property type="match status" value="1"/>
</dbReference>
<evidence type="ECO:0000256" key="2">
    <source>
        <dbReference type="ARBA" id="ARBA00023002"/>
    </source>
</evidence>
<protein>
    <submittedName>
        <fullName evidence="4">Alcohol dehydrogenase GroES domain protein</fullName>
    </submittedName>
</protein>
<dbReference type="GO" id="GO:0006631">
    <property type="term" value="P:fatty acid metabolic process"/>
    <property type="evidence" value="ECO:0007669"/>
    <property type="project" value="TreeGrafter"/>
</dbReference>
<keyword evidence="4" id="KW-0614">Plasmid</keyword>
<accession>R4WUP4</accession>
<dbReference type="RefSeq" id="WP_016355598.1">
    <property type="nucleotide sequence ID" value="NC_021295.1"/>
</dbReference>
<dbReference type="Proteomes" id="UP000013966">
    <property type="component" value="Plasmid p2"/>
</dbReference>
<dbReference type="GO" id="GO:0016491">
    <property type="term" value="F:oxidoreductase activity"/>
    <property type="evidence" value="ECO:0007669"/>
    <property type="project" value="UniProtKB-KW"/>
</dbReference>
<dbReference type="InterPro" id="IPR051034">
    <property type="entry name" value="Mito_Enoyl-ACP_Reductase"/>
</dbReference>
<organism evidence="4 5">
    <name type="scientific">Caballeronia insecticola</name>
    <dbReference type="NCBI Taxonomy" id="758793"/>
    <lineage>
        <taxon>Bacteria</taxon>
        <taxon>Pseudomonadati</taxon>
        <taxon>Pseudomonadota</taxon>
        <taxon>Betaproteobacteria</taxon>
        <taxon>Burkholderiales</taxon>
        <taxon>Burkholderiaceae</taxon>
        <taxon>Caballeronia</taxon>
    </lineage>
</organism>
<dbReference type="Gene3D" id="3.40.50.720">
    <property type="entry name" value="NAD(P)-binding Rossmann-like Domain"/>
    <property type="match status" value="1"/>
</dbReference>
<dbReference type="KEGG" id="buo:BRPE64_ECDS00910"/>
<reference evidence="4 5" key="2">
    <citation type="journal article" date="2018" name="Int. J. Syst. Evol. Microbiol.">
        <title>Burkholderia insecticola sp. nov., a gut symbiotic bacterium of the bean bug Riptortus pedestris.</title>
        <authorList>
            <person name="Takeshita K."/>
            <person name="Tamaki H."/>
            <person name="Ohbayashi T."/>
            <person name="Meng X.-Y."/>
            <person name="Sone T."/>
            <person name="Mitani Y."/>
            <person name="Peeters C."/>
            <person name="Kikuchi Y."/>
            <person name="Vandamme P."/>
        </authorList>
    </citation>
    <scope>NUCLEOTIDE SEQUENCE [LARGE SCALE GENOMIC DNA]</scope>
    <source>
        <strain evidence="4">RPE64</strain>
        <plasmid evidence="4 5">p2</plasmid>
    </source>
</reference>